<evidence type="ECO:0000313" key="2">
    <source>
        <dbReference type="Proteomes" id="UP000752696"/>
    </source>
</evidence>
<keyword evidence="2" id="KW-1185">Reference proteome</keyword>
<reference evidence="1" key="1">
    <citation type="submission" date="2020-07" db="EMBL/GenBank/DDBJ databases">
        <authorList>
            <person name="Nazaruddin N."/>
        </authorList>
    </citation>
    <scope>NUCLEOTIDE SEQUENCE</scope>
</reference>
<accession>A0A6V7GUA5</accession>
<dbReference type="EMBL" id="CAJDYZ010001280">
    <property type="protein sequence ID" value="CAD1468757.1"/>
    <property type="molecule type" value="Genomic_DNA"/>
</dbReference>
<protein>
    <submittedName>
        <fullName evidence="1">Uncharacterized protein</fullName>
    </submittedName>
</protein>
<organism evidence="1 2">
    <name type="scientific">Heterotrigona itama</name>
    <dbReference type="NCBI Taxonomy" id="395501"/>
    <lineage>
        <taxon>Eukaryota</taxon>
        <taxon>Metazoa</taxon>
        <taxon>Ecdysozoa</taxon>
        <taxon>Arthropoda</taxon>
        <taxon>Hexapoda</taxon>
        <taxon>Insecta</taxon>
        <taxon>Pterygota</taxon>
        <taxon>Neoptera</taxon>
        <taxon>Endopterygota</taxon>
        <taxon>Hymenoptera</taxon>
        <taxon>Apocrita</taxon>
        <taxon>Aculeata</taxon>
        <taxon>Apoidea</taxon>
        <taxon>Anthophila</taxon>
        <taxon>Apidae</taxon>
        <taxon>Heterotrigona</taxon>
    </lineage>
</organism>
<sequence length="94" mass="11492">MSRSRLDDLLPLPRAWCPVRWESRLLHRFFPLRRARGATDTRCYVGRCQRRFSLVYYAKMVNAGINRRMGRRCVPSFLFPWYRLRVFDHPFQLQ</sequence>
<dbReference type="AlphaFoldDB" id="A0A6V7GUA5"/>
<name>A0A6V7GUA5_9HYME</name>
<proteinExistence type="predicted"/>
<evidence type="ECO:0000313" key="1">
    <source>
        <dbReference type="EMBL" id="CAD1468757.1"/>
    </source>
</evidence>
<comment type="caution">
    <text evidence="1">The sequence shown here is derived from an EMBL/GenBank/DDBJ whole genome shotgun (WGS) entry which is preliminary data.</text>
</comment>
<dbReference type="Proteomes" id="UP000752696">
    <property type="component" value="Unassembled WGS sequence"/>
</dbReference>
<gene>
    <name evidence="1" type="ORF">MHI_LOCUS66579</name>
</gene>